<organism evidence="1 2">
    <name type="scientific">Vermiconidia calcicola</name>
    <dbReference type="NCBI Taxonomy" id="1690605"/>
    <lineage>
        <taxon>Eukaryota</taxon>
        <taxon>Fungi</taxon>
        <taxon>Dikarya</taxon>
        <taxon>Ascomycota</taxon>
        <taxon>Pezizomycotina</taxon>
        <taxon>Dothideomycetes</taxon>
        <taxon>Dothideomycetidae</taxon>
        <taxon>Mycosphaerellales</taxon>
        <taxon>Extremaceae</taxon>
        <taxon>Vermiconidia</taxon>
    </lineage>
</organism>
<gene>
    <name evidence="1" type="ORF">LTR37_001051</name>
</gene>
<reference evidence="1" key="1">
    <citation type="submission" date="2023-07" db="EMBL/GenBank/DDBJ databases">
        <title>Black Yeasts Isolated from many extreme environments.</title>
        <authorList>
            <person name="Coleine C."/>
            <person name="Stajich J.E."/>
            <person name="Selbmann L."/>
        </authorList>
    </citation>
    <scope>NUCLEOTIDE SEQUENCE</scope>
    <source>
        <strain evidence="1">CCFEE 5714</strain>
    </source>
</reference>
<comment type="caution">
    <text evidence="1">The sequence shown here is derived from an EMBL/GenBank/DDBJ whole genome shotgun (WGS) entry which is preliminary data.</text>
</comment>
<sequence length="558" mass="62795">MSAYSPHQDSATSIAENGSDYGSDVDDTTAYELLSQAESQPLRHVVLESIEEPLSEDDSTRQHPNSGVSHMQQSLDGVRQSSFKTRSHLDAREFREASIEVEYDEGNRVTFSPSRAPNEPQASRATSVEFDKNDTRSLLERFRTRPKKALSVTDLVSPAWCEQQYEYSLTKYGRVRRTPAMKQGSSVHKELEEQVRGVEVVIETVSKEDRFGLQIWNAIEGLRILRETGLTRELQVWGVVEGEVVIGIVDEISTSCPDENMEAAILEDLRNPKSGSQRKNRKSDQLPSDQRTLTNFLTSSQNGSVLENNPAFLGTLQQDKPSSYYVKDIKTRQSRTLPGPGSPSRPTHMQLMLYHRLLSSLAANEVPAEKIFERYSLDQNAHFSDKFIAEIGNLNIGAYAPSADQDGGVPLEMIQRQDPLTELLQHNTLALLWNLLMTEFARTLPTQGVNGPPISPLLTAEFRTASAKSRRGDDVIEEAGTLIGQRSFPFEAAVIDGYIRDEMAWWKGERETKGVEVEEAYKCRMCEFAEGCVWRKTKVEEGLRKSKLRSESRRKSEV</sequence>
<name>A0ACC3NWC2_9PEZI</name>
<dbReference type="EMBL" id="JAUTXU010000005">
    <property type="protein sequence ID" value="KAK3724427.1"/>
    <property type="molecule type" value="Genomic_DNA"/>
</dbReference>
<dbReference type="Proteomes" id="UP001281147">
    <property type="component" value="Unassembled WGS sequence"/>
</dbReference>
<accession>A0ACC3NWC2</accession>
<evidence type="ECO:0000313" key="2">
    <source>
        <dbReference type="Proteomes" id="UP001281147"/>
    </source>
</evidence>
<protein>
    <submittedName>
        <fullName evidence="1">Uncharacterized protein</fullName>
    </submittedName>
</protein>
<keyword evidence="2" id="KW-1185">Reference proteome</keyword>
<proteinExistence type="predicted"/>
<evidence type="ECO:0000313" key="1">
    <source>
        <dbReference type="EMBL" id="KAK3724427.1"/>
    </source>
</evidence>